<dbReference type="Pfam" id="PF13292">
    <property type="entry name" value="DXP_synthase_N"/>
    <property type="match status" value="2"/>
</dbReference>
<protein>
    <recommendedName>
        <fullName evidence="5">1-deoxy-D-xylulose-5-phosphate synthase</fullName>
        <ecNumber evidence="5">2.2.1.7</ecNumber>
    </recommendedName>
</protein>
<dbReference type="GO" id="GO:0016114">
    <property type="term" value="P:terpenoid biosynthetic process"/>
    <property type="evidence" value="ECO:0007669"/>
    <property type="project" value="InterPro"/>
</dbReference>
<keyword evidence="10" id="KW-0786">Thiamine pyrophosphate</keyword>
<comment type="cofactor">
    <cofactor evidence="1">
        <name>Mg(2+)</name>
        <dbReference type="ChEBI" id="CHEBI:18420"/>
    </cofactor>
</comment>
<dbReference type="SUPFAM" id="SSF52922">
    <property type="entry name" value="TK C-terminal domain-like"/>
    <property type="match status" value="1"/>
</dbReference>
<dbReference type="CDD" id="cd07033">
    <property type="entry name" value="TPP_PYR_DXS_TK_like"/>
    <property type="match status" value="1"/>
</dbReference>
<dbReference type="SMART" id="SM00861">
    <property type="entry name" value="Transket_pyr"/>
    <property type="match status" value="1"/>
</dbReference>
<evidence type="ECO:0000256" key="9">
    <source>
        <dbReference type="ARBA" id="ARBA00022977"/>
    </source>
</evidence>
<organism evidence="13 14">
    <name type="scientific">Campylobacter cuniculorum DSM 23162 = LMG 24588</name>
    <dbReference type="NCBI Taxonomy" id="1121267"/>
    <lineage>
        <taxon>Bacteria</taxon>
        <taxon>Pseudomonadati</taxon>
        <taxon>Campylobacterota</taxon>
        <taxon>Epsilonproteobacteria</taxon>
        <taxon>Campylobacterales</taxon>
        <taxon>Campylobacteraceae</taxon>
        <taxon>Campylobacter</taxon>
    </lineage>
</organism>
<dbReference type="SUPFAM" id="SSF52518">
    <property type="entry name" value="Thiamin diphosphate-binding fold (THDP-binding)"/>
    <property type="match status" value="2"/>
</dbReference>
<dbReference type="AlphaFoldDB" id="A0A1W6BZ37"/>
<evidence type="ECO:0000256" key="4">
    <source>
        <dbReference type="ARBA" id="ARBA00011738"/>
    </source>
</evidence>
<dbReference type="PANTHER" id="PTHR43322:SF1">
    <property type="entry name" value="1-DEOXY-D-XYLULOSE-5-PHOSPHATE SYNTHASE"/>
    <property type="match status" value="1"/>
</dbReference>
<evidence type="ECO:0000256" key="11">
    <source>
        <dbReference type="ARBA" id="ARBA00023229"/>
    </source>
</evidence>
<dbReference type="Gene3D" id="3.40.50.920">
    <property type="match status" value="1"/>
</dbReference>
<keyword evidence="8" id="KW-0460">Magnesium</keyword>
<evidence type="ECO:0000313" key="13">
    <source>
        <dbReference type="EMBL" id="ARJ57300.1"/>
    </source>
</evidence>
<keyword evidence="7" id="KW-0479">Metal-binding</keyword>
<dbReference type="Pfam" id="PF02779">
    <property type="entry name" value="Transket_pyr"/>
    <property type="match status" value="1"/>
</dbReference>
<evidence type="ECO:0000256" key="1">
    <source>
        <dbReference type="ARBA" id="ARBA00001946"/>
    </source>
</evidence>
<gene>
    <name evidence="13" type="ORF">CCUN_1725</name>
</gene>
<dbReference type="CDD" id="cd02007">
    <property type="entry name" value="TPP_DXS"/>
    <property type="match status" value="1"/>
</dbReference>
<keyword evidence="11" id="KW-0414">Isoprene biosynthesis</keyword>
<dbReference type="UniPathway" id="UPA00064">
    <property type="reaction ID" value="UER00091"/>
</dbReference>
<dbReference type="GO" id="GO:0005829">
    <property type="term" value="C:cytosol"/>
    <property type="evidence" value="ECO:0007669"/>
    <property type="project" value="TreeGrafter"/>
</dbReference>
<dbReference type="EC" id="2.2.1.7" evidence="5"/>
<keyword evidence="9" id="KW-0784">Thiamine biosynthesis</keyword>
<dbReference type="GO" id="GO:0019288">
    <property type="term" value="P:isopentenyl diphosphate biosynthetic process, methylerythritol 4-phosphate pathway"/>
    <property type="evidence" value="ECO:0007669"/>
    <property type="project" value="TreeGrafter"/>
</dbReference>
<dbReference type="EMBL" id="CP020867">
    <property type="protein sequence ID" value="ARJ57300.1"/>
    <property type="molecule type" value="Genomic_DNA"/>
</dbReference>
<dbReference type="InterPro" id="IPR005475">
    <property type="entry name" value="Transketolase-like_Pyr-bd"/>
</dbReference>
<evidence type="ECO:0000256" key="6">
    <source>
        <dbReference type="ARBA" id="ARBA00022679"/>
    </source>
</evidence>
<dbReference type="FunFam" id="3.40.50.970:FF:000010">
    <property type="entry name" value="1-deoxy-D-xylulose-5-phosphate synthase"/>
    <property type="match status" value="1"/>
</dbReference>
<evidence type="ECO:0000256" key="7">
    <source>
        <dbReference type="ARBA" id="ARBA00022723"/>
    </source>
</evidence>
<dbReference type="InterPro" id="IPR009014">
    <property type="entry name" value="Transketo_C/PFOR_II"/>
</dbReference>
<dbReference type="InterPro" id="IPR033248">
    <property type="entry name" value="Transketolase_C"/>
</dbReference>
<sequence length="584" mass="64437">MYLENINGPKDIKKLKTEELKVLADETRAALINKISKAGGHSGPNLGMVEMTVALHYVFDSPKDKIVFDVSHQCYPHKILTGRKEAFLDSEHFGDATGYTNPLESEHDFFTIGHASTSISLALGLAKGRDLRQVNGNVIAIIGDGALSGGEALEGLDYAGEYNKNLIIILNDNDQSIAENHGGMYKTLKDLRETNGKSSDNIFKSFGLDYKYLDDGHDIKSLVDLFKSVKDIDRPIVLHIHTIKGKGLPYAEKDRESWHAGGPFNVEDGSPKFKAQEADDPVFDSIKELLDTNPEAILVNASVPMGLGMVKGVREEYVNRGQFIDVGIAEENMVAMSAGIAKNGATVVFSTFAPFFQRTYDQVSHDLCLNDIPATMLVLHPGVYGLNSNTHIGLCDIQMFAHIPNLIYLAPTTKEEYFQMFKFATTQKEHPVGIRVPANLPETGVKDTTDYSKYNKNKIEKKGSKVALFAVGVLMPLAMKTAQKVKDEIGLDITVVNPRFLTGLDEELLNGLKKEHQLVITIEDGELMGGFGQNIASFYGNSDMKVLNYGVSKAFHTDFNPDELLRENGISQENLVNVIKEFIK</sequence>
<evidence type="ECO:0000259" key="12">
    <source>
        <dbReference type="SMART" id="SM00861"/>
    </source>
</evidence>
<dbReference type="RefSeq" id="WP_027306065.1">
    <property type="nucleotide sequence ID" value="NZ_CP020867.1"/>
</dbReference>
<proteinExistence type="inferred from homology"/>
<evidence type="ECO:0000256" key="3">
    <source>
        <dbReference type="ARBA" id="ARBA00011081"/>
    </source>
</evidence>
<feature type="domain" description="Transketolase-like pyrimidine-binding" evidence="12">
    <location>
        <begin position="276"/>
        <end position="442"/>
    </location>
</feature>
<dbReference type="Gene3D" id="3.40.50.970">
    <property type="match status" value="2"/>
</dbReference>
<accession>A0A1W6BZ37</accession>
<dbReference type="NCBIfam" id="NF008968">
    <property type="entry name" value="PRK12315.1"/>
    <property type="match status" value="1"/>
</dbReference>
<comment type="subunit">
    <text evidence="4">Homodimer.</text>
</comment>
<name>A0A1W6BZ37_9BACT</name>
<evidence type="ECO:0000256" key="8">
    <source>
        <dbReference type="ARBA" id="ARBA00022842"/>
    </source>
</evidence>
<evidence type="ECO:0000256" key="2">
    <source>
        <dbReference type="ARBA" id="ARBA00004980"/>
    </source>
</evidence>
<comment type="pathway">
    <text evidence="2">Metabolic intermediate biosynthesis; 1-deoxy-D-xylulose 5-phosphate biosynthesis; 1-deoxy-D-xylulose 5-phosphate from D-glyceraldehyde 3-phosphate and pyruvate: step 1/1.</text>
</comment>
<dbReference type="GO" id="GO:0009228">
    <property type="term" value="P:thiamine biosynthetic process"/>
    <property type="evidence" value="ECO:0007669"/>
    <property type="project" value="UniProtKB-KW"/>
</dbReference>
<dbReference type="PANTHER" id="PTHR43322">
    <property type="entry name" value="1-D-DEOXYXYLULOSE 5-PHOSPHATE SYNTHASE-RELATED"/>
    <property type="match status" value="1"/>
</dbReference>
<dbReference type="STRING" id="1121267.CCUN_1725"/>
<dbReference type="InterPro" id="IPR005477">
    <property type="entry name" value="Dxylulose-5-P_synthase"/>
</dbReference>
<dbReference type="OrthoDB" id="9803371at2"/>
<comment type="similarity">
    <text evidence="3">Belongs to the transketolase family. DXPS subfamily.</text>
</comment>
<dbReference type="KEGG" id="ccun:CCUN_1725"/>
<dbReference type="Proteomes" id="UP000192902">
    <property type="component" value="Chromosome"/>
</dbReference>
<evidence type="ECO:0000313" key="14">
    <source>
        <dbReference type="Proteomes" id="UP000192902"/>
    </source>
</evidence>
<evidence type="ECO:0000256" key="5">
    <source>
        <dbReference type="ARBA" id="ARBA00013150"/>
    </source>
</evidence>
<dbReference type="NCBIfam" id="NF003933">
    <property type="entry name" value="PRK05444.2-2"/>
    <property type="match status" value="1"/>
</dbReference>
<keyword evidence="6" id="KW-0808">Transferase</keyword>
<dbReference type="InterPro" id="IPR029061">
    <property type="entry name" value="THDP-binding"/>
</dbReference>
<evidence type="ECO:0000256" key="10">
    <source>
        <dbReference type="ARBA" id="ARBA00023052"/>
    </source>
</evidence>
<reference evidence="13 14" key="1">
    <citation type="submission" date="2017-04" db="EMBL/GenBank/DDBJ databases">
        <title>Complete genome sequence of the Campylobacter cuniculorum type strain LMG24588.</title>
        <authorList>
            <person name="Miller W.G."/>
            <person name="Yee E."/>
            <person name="Revez J."/>
            <person name="Bono J.L."/>
            <person name="Rossi M."/>
        </authorList>
    </citation>
    <scope>NUCLEOTIDE SEQUENCE [LARGE SCALE GENOMIC DNA]</scope>
    <source>
        <strain evidence="13 14">LMG 24588</strain>
    </source>
</reference>
<dbReference type="GO" id="GO:0008661">
    <property type="term" value="F:1-deoxy-D-xylulose-5-phosphate synthase activity"/>
    <property type="evidence" value="ECO:0007669"/>
    <property type="project" value="UniProtKB-EC"/>
</dbReference>
<dbReference type="GO" id="GO:0046872">
    <property type="term" value="F:metal ion binding"/>
    <property type="evidence" value="ECO:0007669"/>
    <property type="project" value="UniProtKB-KW"/>
</dbReference>
<dbReference type="eggNOG" id="COG1154">
    <property type="taxonomic scope" value="Bacteria"/>
</dbReference>
<dbReference type="Pfam" id="PF02780">
    <property type="entry name" value="Transketolase_C"/>
    <property type="match status" value="1"/>
</dbReference>